<keyword evidence="1" id="KW-0812">Transmembrane</keyword>
<evidence type="ECO:0000313" key="2">
    <source>
        <dbReference type="EMBL" id="CAH15313.1"/>
    </source>
</evidence>
<dbReference type="EMBL" id="CR628337">
    <property type="protein sequence ID" value="CAH15313.1"/>
    <property type="molecule type" value="Genomic_DNA"/>
</dbReference>
<keyword evidence="1" id="KW-1133">Transmembrane helix</keyword>
<name>Q5WXL9_LEGPL</name>
<keyword evidence="1" id="KW-0472">Membrane</keyword>
<organism evidence="2 3">
    <name type="scientific">Legionella pneumophila (strain Lens)</name>
    <dbReference type="NCBI Taxonomy" id="297245"/>
    <lineage>
        <taxon>Bacteria</taxon>
        <taxon>Pseudomonadati</taxon>
        <taxon>Pseudomonadota</taxon>
        <taxon>Gammaproteobacteria</taxon>
        <taxon>Legionellales</taxon>
        <taxon>Legionellaceae</taxon>
        <taxon>Legionella</taxon>
    </lineage>
</organism>
<accession>Q5WXL9</accession>
<protein>
    <submittedName>
        <fullName evidence="2">Uncharacterized protein</fullName>
    </submittedName>
</protein>
<dbReference type="LegioList" id="lpl1076"/>
<evidence type="ECO:0000313" key="3">
    <source>
        <dbReference type="Proteomes" id="UP000002517"/>
    </source>
</evidence>
<sequence>MINFNKRKIAINLINSLVDKPEHVLVIHYSCESFYDRESMCSPRITSIAVTNLYSRQTHSFSIHQEAEINGSLEDIDNNYDFLEKEMLNKFYKFVDHHLICRWVHWNMKNSNYGFLAIEHRFRVLGGDPISISDQNKIDLNSLLIDIYGVGYIGHPRLEKLIDKNNISKSNFLSGQDEAGAFDKKEYLALHQSTLRKTDIFCNILERVNNKKLKTNLSFKNLQGSRIVYFTEWFNNHPVIVFLLAISGWIFGLLQLFL</sequence>
<feature type="transmembrane region" description="Helical" evidence="1">
    <location>
        <begin position="239"/>
        <end position="257"/>
    </location>
</feature>
<evidence type="ECO:0000256" key="1">
    <source>
        <dbReference type="SAM" id="Phobius"/>
    </source>
</evidence>
<gene>
    <name evidence="2" type="ordered locus">lpl1076</name>
</gene>
<dbReference type="HOGENOM" id="CLU_071817_0_0_6"/>
<dbReference type="Proteomes" id="UP000002517">
    <property type="component" value="Chromosome"/>
</dbReference>
<dbReference type="AlphaFoldDB" id="Q5WXL9"/>
<dbReference type="RefSeq" id="WP_011215185.1">
    <property type="nucleotide sequence ID" value="NC_006369.1"/>
</dbReference>
<proteinExistence type="predicted"/>
<dbReference type="KEGG" id="lpf:lpl1076"/>
<reference evidence="2 3" key="1">
    <citation type="journal article" date="2004" name="Nat. Genet.">
        <title>Evidence in the Legionella pneumophila genome for exploitation of host cell functions and high genome plasticity.</title>
        <authorList>
            <person name="Cazalet C."/>
            <person name="Rusniok C."/>
            <person name="Bruggemann H."/>
            <person name="Zidane N."/>
            <person name="Magnier A."/>
            <person name="Ma L."/>
            <person name="Tichit M."/>
            <person name="Jarraud S."/>
            <person name="Bouchier C."/>
            <person name="Vandenesch F."/>
            <person name="Kunst F."/>
            <person name="Etienne J."/>
            <person name="Glaser P."/>
            <person name="Buchrieser C."/>
        </authorList>
    </citation>
    <scope>NUCLEOTIDE SEQUENCE [LARGE SCALE GENOMIC DNA]</scope>
    <source>
        <strain evidence="2 3">Lens</strain>
    </source>
</reference>